<reference evidence="3 5" key="3">
    <citation type="submission" date="2019-09" db="EMBL/GenBank/DDBJ databases">
        <title>High taxonomic diversity of Micromonospora strains isolated from Medicago sativa nodules in different geographical locations.</title>
        <authorList>
            <person name="Martinez-Hidalgo P."/>
            <person name="Flores-Felix J.D."/>
            <person name="Velazquez E."/>
            <person name="Brau L."/>
            <person name="Trujillo M.E."/>
            <person name="Martinez-Molina E."/>
        </authorList>
    </citation>
    <scope>NUCLEOTIDE SEQUENCE [LARGE SCALE GENOMIC DNA]</scope>
    <source>
        <strain evidence="3 5">ALFB5</strain>
    </source>
</reference>
<evidence type="ECO:0000313" key="2">
    <source>
        <dbReference type="EMBL" id="AXH93708.1"/>
    </source>
</evidence>
<dbReference type="RefSeq" id="WP_030500416.1">
    <property type="nucleotide sequence ID" value="NZ_CBDRJA010000010.1"/>
</dbReference>
<evidence type="ECO:0000313" key="3">
    <source>
        <dbReference type="EMBL" id="KAB1116601.1"/>
    </source>
</evidence>
<dbReference type="EMBL" id="CP031263">
    <property type="protein sequence ID" value="AXH93708.1"/>
    <property type="molecule type" value="Genomic_DNA"/>
</dbReference>
<evidence type="ECO:0000313" key="4">
    <source>
        <dbReference type="Proteomes" id="UP000253958"/>
    </source>
</evidence>
<dbReference type="NCBIfam" id="TIGR03891">
    <property type="entry name" value="thiopep_ocin"/>
    <property type="match status" value="1"/>
</dbReference>
<organism evidence="2 4">
    <name type="scientific">Micromonospora aurantiaca</name>
    <name type="common">nom. illeg.</name>
    <dbReference type="NCBI Taxonomy" id="47850"/>
    <lineage>
        <taxon>Bacteria</taxon>
        <taxon>Bacillati</taxon>
        <taxon>Actinomycetota</taxon>
        <taxon>Actinomycetes</taxon>
        <taxon>Micromonosporales</taxon>
        <taxon>Micromonosporaceae</taxon>
        <taxon>Micromonospora</taxon>
    </lineage>
</organism>
<reference evidence="2 4" key="2">
    <citation type="submission" date="2018-08" db="EMBL/GenBank/DDBJ databases">
        <title>Streptomyces kandeliansis sp. nov., an endophytic bacterium isolated from mangrove plant.</title>
        <authorList>
            <person name="Wang R."/>
        </authorList>
    </citation>
    <scope>NUCLEOTIDE SEQUENCE [LARGE SCALE GENOMIC DNA]</scope>
    <source>
        <strain evidence="2">110B</strain>
        <strain evidence="4">H14(2018)</strain>
    </source>
</reference>
<proteinExistence type="predicted"/>
<dbReference type="Pfam" id="PF14028">
    <property type="entry name" value="Lant_dehydr_C"/>
    <property type="match status" value="1"/>
</dbReference>
<accession>A0A1C6TN81</accession>
<reference evidence="2 4" key="1">
    <citation type="submission" date="2018-07" db="EMBL/GenBank/DDBJ databases">
        <authorList>
            <person name="Ye Y."/>
        </authorList>
    </citation>
    <scope>NUCLEOTIDE SEQUENCE [LARGE SCALE GENOMIC DNA]</scope>
    <source>
        <strain evidence="2">110B</strain>
        <strain evidence="4">H14(2018)</strain>
    </source>
</reference>
<name>A0A1C6TN81_9ACTN</name>
<protein>
    <submittedName>
        <fullName evidence="2">Methyltransferase</fullName>
    </submittedName>
</protein>
<keyword evidence="2" id="KW-0808">Transferase</keyword>
<dbReference type="InterPro" id="IPR023809">
    <property type="entry name" value="Thiopep_bacteriocin_synth_dom"/>
</dbReference>
<dbReference type="GO" id="GO:0008168">
    <property type="term" value="F:methyltransferase activity"/>
    <property type="evidence" value="ECO:0007669"/>
    <property type="project" value="UniProtKB-KW"/>
</dbReference>
<dbReference type="AlphaFoldDB" id="A0A1C6TN81"/>
<dbReference type="Proteomes" id="UP000471364">
    <property type="component" value="Unassembled WGS sequence"/>
</dbReference>
<dbReference type="Proteomes" id="UP000253958">
    <property type="component" value="Chromosome"/>
</dbReference>
<keyword evidence="2" id="KW-0489">Methyltransferase</keyword>
<gene>
    <name evidence="2" type="ORF">DVH21_29490</name>
    <name evidence="3" type="ORF">F6X54_11245</name>
</gene>
<dbReference type="EMBL" id="WAAR01000039">
    <property type="protein sequence ID" value="KAB1116601.1"/>
    <property type="molecule type" value="Genomic_DNA"/>
</dbReference>
<dbReference type="GO" id="GO:0032259">
    <property type="term" value="P:methylation"/>
    <property type="evidence" value="ECO:0007669"/>
    <property type="project" value="UniProtKB-KW"/>
</dbReference>
<keyword evidence="5" id="KW-1185">Reference proteome</keyword>
<evidence type="ECO:0000313" key="5">
    <source>
        <dbReference type="Proteomes" id="UP000471364"/>
    </source>
</evidence>
<evidence type="ECO:0000259" key="1">
    <source>
        <dbReference type="Pfam" id="PF14028"/>
    </source>
</evidence>
<feature type="domain" description="Thiopeptide-type bacteriocin biosynthesis" evidence="1">
    <location>
        <begin position="6"/>
        <end position="252"/>
    </location>
</feature>
<sequence length="270" mass="29866">MTPPKWRQTTIAFPDPHAADQVATAHLAPILVDAETRQLITTWFYVRKGTWRLRYLPASTTADHYLASQLARLRHDRHISAAVPGIYEPETYAFGGTRAMDTTHHLWHHDSRQLLTPGSNHLAARHPELSIMLAAAMMRAAGLDWYEQGDVWARVANHRDPPQPTLVNNLLHAVKRLLTADPASLTHQGAPLAATRSWFEAYIAAGDTLNRLNRTGQLQRGLRATLAHHVIFAWNRRSIPGLHQAALATAARNIIFGTNPTAPSAPGGDS</sequence>